<dbReference type="InterPro" id="IPR036065">
    <property type="entry name" value="BolA-like_sf"/>
</dbReference>
<sequence>MVTEQIIYDKLANDVPEFDQALIVDSSAGCGQSFDIVVVSNWFEGKNRLQRSRAINKILKAEIAEMHAVRVKCYTVDEYAKLSA</sequence>
<dbReference type="Proteomes" id="UP000243052">
    <property type="component" value="Chromosome vii"/>
</dbReference>
<accession>A0A0X8HVZ7</accession>
<dbReference type="InterPro" id="IPR045115">
    <property type="entry name" value="BOL2"/>
</dbReference>
<dbReference type="GeneID" id="28725785"/>
<comment type="similarity">
    <text evidence="1">Belongs to the BolA/IbaG family.</text>
</comment>
<dbReference type="SUPFAM" id="SSF82657">
    <property type="entry name" value="BolA-like"/>
    <property type="match status" value="1"/>
</dbReference>
<evidence type="ECO:0000313" key="3">
    <source>
        <dbReference type="Proteomes" id="UP000243052"/>
    </source>
</evidence>
<dbReference type="EMBL" id="CP014247">
    <property type="protein sequence ID" value="AMD22433.1"/>
    <property type="molecule type" value="Genomic_DNA"/>
</dbReference>
<gene>
    <name evidence="2" type="ORF">AW171_hschr74470</name>
</gene>
<dbReference type="PANTHER" id="PTHR12735">
    <property type="entry name" value="BOLA-LIKE PROTEIN-RELATED"/>
    <property type="match status" value="1"/>
</dbReference>
<dbReference type="Gene3D" id="3.30.300.90">
    <property type="entry name" value="BolA-like"/>
    <property type="match status" value="1"/>
</dbReference>
<dbReference type="InterPro" id="IPR002634">
    <property type="entry name" value="BolA"/>
</dbReference>
<dbReference type="GO" id="GO:0006879">
    <property type="term" value="P:intracellular iron ion homeostasis"/>
    <property type="evidence" value="ECO:0007669"/>
    <property type="project" value="InterPro"/>
</dbReference>
<organism evidence="2 3">
    <name type="scientific">Eremothecium sinecaudum</name>
    <dbReference type="NCBI Taxonomy" id="45286"/>
    <lineage>
        <taxon>Eukaryota</taxon>
        <taxon>Fungi</taxon>
        <taxon>Dikarya</taxon>
        <taxon>Ascomycota</taxon>
        <taxon>Saccharomycotina</taxon>
        <taxon>Saccharomycetes</taxon>
        <taxon>Saccharomycetales</taxon>
        <taxon>Saccharomycetaceae</taxon>
        <taxon>Eremothecium</taxon>
    </lineage>
</organism>
<evidence type="ECO:0000313" key="2">
    <source>
        <dbReference type="EMBL" id="AMD22433.1"/>
    </source>
</evidence>
<dbReference type="GO" id="GO:0051604">
    <property type="term" value="P:protein maturation"/>
    <property type="evidence" value="ECO:0007669"/>
    <property type="project" value="InterPro"/>
</dbReference>
<keyword evidence="3" id="KW-1185">Reference proteome</keyword>
<dbReference type="STRING" id="45286.A0A0X8HVZ7"/>
<dbReference type="Pfam" id="PF01722">
    <property type="entry name" value="BolA"/>
    <property type="match status" value="1"/>
</dbReference>
<dbReference type="AlphaFoldDB" id="A0A0X8HVZ7"/>
<evidence type="ECO:0000256" key="1">
    <source>
        <dbReference type="RuleBase" id="RU003860"/>
    </source>
</evidence>
<dbReference type="PIRSF" id="PIRSF003113">
    <property type="entry name" value="BolA"/>
    <property type="match status" value="1"/>
</dbReference>
<dbReference type="OrthoDB" id="4983at2759"/>
<dbReference type="RefSeq" id="XP_017989429.1">
    <property type="nucleotide sequence ID" value="XM_018133940.1"/>
</dbReference>
<reference evidence="2 3" key="1">
    <citation type="submission" date="2016-01" db="EMBL/GenBank/DDBJ databases">
        <title>Genome sequence of the yeast Holleya sinecauda.</title>
        <authorList>
            <person name="Dietrich F.S."/>
        </authorList>
    </citation>
    <scope>NUCLEOTIDE SEQUENCE [LARGE SCALE GENOMIC DNA]</scope>
    <source>
        <strain evidence="2 3">ATCC 58844</strain>
    </source>
</reference>
<proteinExistence type="inferred from homology"/>
<name>A0A0X8HVZ7_9SACH</name>
<protein>
    <submittedName>
        <fullName evidence="2">HGR094Wp</fullName>
    </submittedName>
</protein>
<dbReference type="GO" id="GO:0005634">
    <property type="term" value="C:nucleus"/>
    <property type="evidence" value="ECO:0007669"/>
    <property type="project" value="TreeGrafter"/>
</dbReference>
<dbReference type="PANTHER" id="PTHR12735:SF27">
    <property type="entry name" value="BOLA-LIKE PROTEIN 2"/>
    <property type="match status" value="1"/>
</dbReference>
<dbReference type="GO" id="GO:0051537">
    <property type="term" value="F:2 iron, 2 sulfur cluster binding"/>
    <property type="evidence" value="ECO:0007669"/>
    <property type="project" value="InterPro"/>
</dbReference>
<dbReference type="GO" id="GO:0005829">
    <property type="term" value="C:cytosol"/>
    <property type="evidence" value="ECO:0007669"/>
    <property type="project" value="TreeGrafter"/>
</dbReference>